<dbReference type="Proteomes" id="UP000012015">
    <property type="component" value="Unassembled WGS sequence"/>
</dbReference>
<dbReference type="AlphaFoldDB" id="M7MUG8"/>
<reference evidence="1 2" key="1">
    <citation type="journal article" date="2013" name="Genome Announc.">
        <title>Draft Genome Sequence of Arthrobacter gangotriensis Strain Lz1yT, Isolated from a Penguin Rookery Soil Sample Collected in Antarctica, near the Indian Station Dakshin Gangotri.</title>
        <authorList>
            <person name="Shivaji S."/>
            <person name="Ara S."/>
            <person name="Bandi S."/>
            <person name="Singh A."/>
            <person name="Kumar Pinnaka A."/>
        </authorList>
    </citation>
    <scope>NUCLEOTIDE SEQUENCE [LARGE SCALE GENOMIC DNA]</scope>
    <source>
        <strain evidence="1 2">Lz1y</strain>
    </source>
</reference>
<dbReference type="EMBL" id="AOCK01000001">
    <property type="protein sequence ID" value="EMR00093.1"/>
    <property type="molecule type" value="Genomic_DNA"/>
</dbReference>
<evidence type="ECO:0000313" key="1">
    <source>
        <dbReference type="EMBL" id="EMR00093.1"/>
    </source>
</evidence>
<evidence type="ECO:0000313" key="2">
    <source>
        <dbReference type="Proteomes" id="UP000012015"/>
    </source>
</evidence>
<comment type="caution">
    <text evidence="1">The sequence shown here is derived from an EMBL/GenBank/DDBJ whole genome shotgun (WGS) entry which is preliminary data.</text>
</comment>
<protein>
    <submittedName>
        <fullName evidence="1">Uncharacterized protein</fullName>
    </submittedName>
</protein>
<accession>M7MUG8</accession>
<sequence>MARWLLRVSDFWQQLMSGSAVVHGKTTQA</sequence>
<name>M7MUG8_9MICC</name>
<gene>
    <name evidence="1" type="ORF">ADIAG_00100</name>
</gene>
<dbReference type="STRING" id="1276920.ADIAG_00100"/>
<keyword evidence="2" id="KW-1185">Reference proteome</keyword>
<organism evidence="1 2">
    <name type="scientific">Paeniglutamicibacter gangotriensis Lz1y</name>
    <dbReference type="NCBI Taxonomy" id="1276920"/>
    <lineage>
        <taxon>Bacteria</taxon>
        <taxon>Bacillati</taxon>
        <taxon>Actinomycetota</taxon>
        <taxon>Actinomycetes</taxon>
        <taxon>Micrococcales</taxon>
        <taxon>Micrococcaceae</taxon>
        <taxon>Paeniglutamicibacter</taxon>
    </lineage>
</organism>
<proteinExistence type="predicted"/>